<gene>
    <name evidence="1" type="ORF">FMOSSE_LOCUS833</name>
</gene>
<dbReference type="Proteomes" id="UP000789375">
    <property type="component" value="Unassembled WGS sequence"/>
</dbReference>
<evidence type="ECO:0000313" key="2">
    <source>
        <dbReference type="Proteomes" id="UP000789375"/>
    </source>
</evidence>
<accession>A0A9N8V2S3</accession>
<dbReference type="EMBL" id="CAJVPP010000087">
    <property type="protein sequence ID" value="CAG8441295.1"/>
    <property type="molecule type" value="Genomic_DNA"/>
</dbReference>
<proteinExistence type="predicted"/>
<reference evidence="1" key="1">
    <citation type="submission" date="2021-06" db="EMBL/GenBank/DDBJ databases">
        <authorList>
            <person name="Kallberg Y."/>
            <person name="Tangrot J."/>
            <person name="Rosling A."/>
        </authorList>
    </citation>
    <scope>NUCLEOTIDE SEQUENCE</scope>
    <source>
        <strain evidence="1">87-6 pot B 2015</strain>
    </source>
</reference>
<dbReference type="AlphaFoldDB" id="A0A9N8V2S3"/>
<keyword evidence="2" id="KW-1185">Reference proteome</keyword>
<organism evidence="1 2">
    <name type="scientific">Funneliformis mosseae</name>
    <name type="common">Endomycorrhizal fungus</name>
    <name type="synonym">Glomus mosseae</name>
    <dbReference type="NCBI Taxonomy" id="27381"/>
    <lineage>
        <taxon>Eukaryota</taxon>
        <taxon>Fungi</taxon>
        <taxon>Fungi incertae sedis</taxon>
        <taxon>Mucoromycota</taxon>
        <taxon>Glomeromycotina</taxon>
        <taxon>Glomeromycetes</taxon>
        <taxon>Glomerales</taxon>
        <taxon>Glomeraceae</taxon>
        <taxon>Funneliformis</taxon>
    </lineage>
</organism>
<evidence type="ECO:0000313" key="1">
    <source>
        <dbReference type="EMBL" id="CAG8441295.1"/>
    </source>
</evidence>
<sequence>MVDFLDKDVTKISEVTDILILEQDDVFKLEYNLENCEDSLQLESYDIKESQYNEVIVKLDKNIIVK</sequence>
<comment type="caution">
    <text evidence="1">The sequence shown here is derived from an EMBL/GenBank/DDBJ whole genome shotgun (WGS) entry which is preliminary data.</text>
</comment>
<protein>
    <submittedName>
        <fullName evidence="1">7042_t:CDS:1</fullName>
    </submittedName>
</protein>
<name>A0A9N8V2S3_FUNMO</name>